<reference evidence="14 15" key="1">
    <citation type="submission" date="2020-08" db="EMBL/GenBank/DDBJ databases">
        <title>Draft genome sequence of Parasphingopyxis sp. GrpM-11.</title>
        <authorList>
            <person name="Oh J."/>
            <person name="Roh D.-H."/>
        </authorList>
    </citation>
    <scope>NUCLEOTIDE SEQUENCE [LARGE SCALE GENOMIC DNA]</scope>
    <source>
        <strain evidence="14 15">GrpM-11</strain>
    </source>
</reference>
<dbReference type="Gene3D" id="2.40.170.20">
    <property type="entry name" value="TonB-dependent receptor, beta-barrel domain"/>
    <property type="match status" value="1"/>
</dbReference>
<feature type="domain" description="TonB-dependent receptor plug" evidence="13">
    <location>
        <begin position="65"/>
        <end position="177"/>
    </location>
</feature>
<evidence type="ECO:0000256" key="3">
    <source>
        <dbReference type="ARBA" id="ARBA00022452"/>
    </source>
</evidence>
<evidence type="ECO:0000256" key="11">
    <source>
        <dbReference type="SAM" id="SignalP"/>
    </source>
</evidence>
<dbReference type="InterPro" id="IPR000531">
    <property type="entry name" value="Beta-barrel_TonB"/>
</dbReference>
<keyword evidence="5 9" id="KW-0798">TonB box</keyword>
<evidence type="ECO:0000259" key="12">
    <source>
        <dbReference type="Pfam" id="PF00593"/>
    </source>
</evidence>
<comment type="similarity">
    <text evidence="8 9">Belongs to the TonB-dependent receptor family.</text>
</comment>
<dbReference type="InterPro" id="IPR012910">
    <property type="entry name" value="Plug_dom"/>
</dbReference>
<keyword evidence="6 8" id="KW-0472">Membrane</keyword>
<evidence type="ECO:0000313" key="14">
    <source>
        <dbReference type="EMBL" id="MBC2775996.1"/>
    </source>
</evidence>
<sequence>MEQTKNSRDSRTKAKLIVGASLAAMIASVGVPAAAQTTEDDSATEQSGGQPIVVTGSRIARGGFDSPTPLTVIGAERIAELGQTNIGEALSQTPAFRATNNPTTANLFANNIGARFADLRGLGNQRTLVLVDGRRFAPSTDLGIVDLNLIPAGIISRTEIVTGGASAAYGSDAVAGVINIILENEIDGIRGTVQGGISSRGDDGEILVSLAGGQDIMNGSGHFTVAAEYNRYFGIGDCYTRPACRLEPGTITNPNPGVNGLPAILLLPNAKGATIRPGGVINTPEALAGIQFDSAGNPIPFNRGEYWSPTSTFMIGGDGYDPYFTGIRIAPEYERYSLYGHLTADLTDSISGFLDLSYGRVEGWSISAQSRDSNLPIQIDNPFIPAPILQMMVDQNIPSFTLGREGLDLGRAMNRSSTGTFRLAAGLNGDLGDNWRWDAYYQFGTTRYRQRTTNVQIPAAFRRAADVTTQGGVPVCRVNADADPSNDDPACAPLNLFGENMWSQAAKDYSYGATRQRTRFEQHVVAANIQGEPFSTWAGPVSVAGGIEYRTDSASGDADPISLARGFLTGNAVAINGDSEVFEGYAETVVPLLRSDDGGPTLDLNGAIRRTAYEFDGASGSSSFSATTWKIGGVFEPVEGLLFRVTRSRDIRAPNVNELFSSARQTQTIVLDPVQNTTISTPTIIAANPDLSAEVANSWTAGVTIQPGGALQGFSFSADYFDIDVSNAITRPGTQTVVNRCVAGATEFCPFIVRDTNGIITQVTDPLFNFASLQTSGIDFELAYNTEMPGFGDEIGNLNIRLLATYVEHLTTEDSGGRIDRAGQTGYPPGQLPGMPRWLADLVVTYATGPLSVTAQLRYIHKGINNVTRVGPEDDGYDPTLPNSVNFNRLPAETYVNLFAHYRIPMGGNEDALELFGGVENLFDNGPTSVHSNNYGSNNVLFDLIGTRFTFGARFAF</sequence>
<evidence type="ECO:0000256" key="10">
    <source>
        <dbReference type="SAM" id="MobiDB-lite"/>
    </source>
</evidence>
<feature type="chain" id="PRO_5032412531" evidence="11">
    <location>
        <begin position="36"/>
        <end position="957"/>
    </location>
</feature>
<keyword evidence="7 8" id="KW-0998">Cell outer membrane</keyword>
<dbReference type="RefSeq" id="WP_185799316.1">
    <property type="nucleotide sequence ID" value="NZ_JACJVJ010000001.1"/>
</dbReference>
<name>A0A842HSE6_9SPHN</name>
<feature type="region of interest" description="Disordered" evidence="10">
    <location>
        <begin position="37"/>
        <end position="60"/>
    </location>
</feature>
<evidence type="ECO:0000256" key="5">
    <source>
        <dbReference type="ARBA" id="ARBA00023077"/>
    </source>
</evidence>
<evidence type="ECO:0000256" key="2">
    <source>
        <dbReference type="ARBA" id="ARBA00022448"/>
    </source>
</evidence>
<evidence type="ECO:0000256" key="1">
    <source>
        <dbReference type="ARBA" id="ARBA00004571"/>
    </source>
</evidence>
<keyword evidence="3 8" id="KW-1134">Transmembrane beta strand</keyword>
<proteinExistence type="inferred from homology"/>
<dbReference type="Gene3D" id="2.170.130.10">
    <property type="entry name" value="TonB-dependent receptor, plug domain"/>
    <property type="match status" value="1"/>
</dbReference>
<keyword evidence="2 8" id="KW-0813">Transport</keyword>
<dbReference type="Pfam" id="PF00593">
    <property type="entry name" value="TonB_dep_Rec_b-barrel"/>
    <property type="match status" value="1"/>
</dbReference>
<dbReference type="InterPro" id="IPR039426">
    <property type="entry name" value="TonB-dep_rcpt-like"/>
</dbReference>
<dbReference type="AlphaFoldDB" id="A0A842HSE6"/>
<evidence type="ECO:0000256" key="8">
    <source>
        <dbReference type="PROSITE-ProRule" id="PRU01360"/>
    </source>
</evidence>
<keyword evidence="14" id="KW-0675">Receptor</keyword>
<keyword evidence="4 8" id="KW-0812">Transmembrane</keyword>
<organism evidence="14 15">
    <name type="scientific">Parasphingopyxis marina</name>
    <dbReference type="NCBI Taxonomy" id="2761622"/>
    <lineage>
        <taxon>Bacteria</taxon>
        <taxon>Pseudomonadati</taxon>
        <taxon>Pseudomonadota</taxon>
        <taxon>Alphaproteobacteria</taxon>
        <taxon>Sphingomonadales</taxon>
        <taxon>Sphingomonadaceae</taxon>
        <taxon>Parasphingopyxis</taxon>
    </lineage>
</organism>
<evidence type="ECO:0000259" key="13">
    <source>
        <dbReference type="Pfam" id="PF07715"/>
    </source>
</evidence>
<dbReference type="PANTHER" id="PTHR47234:SF2">
    <property type="entry name" value="TONB-DEPENDENT RECEPTOR"/>
    <property type="match status" value="1"/>
</dbReference>
<dbReference type="EMBL" id="JACJVJ010000001">
    <property type="protein sequence ID" value="MBC2775996.1"/>
    <property type="molecule type" value="Genomic_DNA"/>
</dbReference>
<feature type="signal peptide" evidence="11">
    <location>
        <begin position="1"/>
        <end position="35"/>
    </location>
</feature>
<evidence type="ECO:0000313" key="15">
    <source>
        <dbReference type="Proteomes" id="UP000564378"/>
    </source>
</evidence>
<dbReference type="GO" id="GO:0009279">
    <property type="term" value="C:cell outer membrane"/>
    <property type="evidence" value="ECO:0007669"/>
    <property type="project" value="UniProtKB-SubCell"/>
</dbReference>
<dbReference type="Pfam" id="PF07715">
    <property type="entry name" value="Plug"/>
    <property type="match status" value="1"/>
</dbReference>
<evidence type="ECO:0000256" key="9">
    <source>
        <dbReference type="RuleBase" id="RU003357"/>
    </source>
</evidence>
<dbReference type="SUPFAM" id="SSF56935">
    <property type="entry name" value="Porins"/>
    <property type="match status" value="1"/>
</dbReference>
<accession>A0A842HSE6</accession>
<keyword evidence="15" id="KW-1185">Reference proteome</keyword>
<evidence type="ECO:0000256" key="7">
    <source>
        <dbReference type="ARBA" id="ARBA00023237"/>
    </source>
</evidence>
<protein>
    <submittedName>
        <fullName evidence="14">TonB-dependent receptor</fullName>
    </submittedName>
</protein>
<keyword evidence="11" id="KW-0732">Signal</keyword>
<evidence type="ECO:0000256" key="4">
    <source>
        <dbReference type="ARBA" id="ARBA00022692"/>
    </source>
</evidence>
<evidence type="ECO:0000256" key="6">
    <source>
        <dbReference type="ARBA" id="ARBA00023136"/>
    </source>
</evidence>
<dbReference type="InterPro" id="IPR037066">
    <property type="entry name" value="Plug_dom_sf"/>
</dbReference>
<gene>
    <name evidence="14" type="ORF">H6P80_00020</name>
</gene>
<dbReference type="PANTHER" id="PTHR47234">
    <property type="match status" value="1"/>
</dbReference>
<dbReference type="InterPro" id="IPR036942">
    <property type="entry name" value="Beta-barrel_TonB_sf"/>
</dbReference>
<feature type="domain" description="TonB-dependent receptor-like beta-barrel" evidence="12">
    <location>
        <begin position="412"/>
        <end position="922"/>
    </location>
</feature>
<comment type="subcellular location">
    <subcellularLocation>
        <location evidence="1 8">Cell outer membrane</location>
        <topology evidence="1 8">Multi-pass membrane protein</topology>
    </subcellularLocation>
</comment>
<comment type="caution">
    <text evidence="14">The sequence shown here is derived from an EMBL/GenBank/DDBJ whole genome shotgun (WGS) entry which is preliminary data.</text>
</comment>
<dbReference type="Proteomes" id="UP000564378">
    <property type="component" value="Unassembled WGS sequence"/>
</dbReference>
<dbReference type="PROSITE" id="PS52016">
    <property type="entry name" value="TONB_DEPENDENT_REC_3"/>
    <property type="match status" value="1"/>
</dbReference>